<dbReference type="SUPFAM" id="SSF57501">
    <property type="entry name" value="Cystine-knot cytokines"/>
    <property type="match status" value="1"/>
</dbReference>
<reference evidence="4" key="1">
    <citation type="journal article" date="2017" name="bioRxiv">
        <title>Comparative analysis of the genomes of Stylophora pistillata and Acropora digitifera provides evidence for extensive differences between species of corals.</title>
        <authorList>
            <person name="Voolstra C.R."/>
            <person name="Li Y."/>
            <person name="Liew Y.J."/>
            <person name="Baumgarten S."/>
            <person name="Zoccola D."/>
            <person name="Flot J.-F."/>
            <person name="Tambutte S."/>
            <person name="Allemand D."/>
            <person name="Aranda M."/>
        </authorList>
    </citation>
    <scope>NUCLEOTIDE SEQUENCE [LARGE SCALE GENOMIC DNA]</scope>
</reference>
<gene>
    <name evidence="3" type="ORF">AWC38_SpisGene14855</name>
</gene>
<dbReference type="Proteomes" id="UP000225706">
    <property type="component" value="Unassembled WGS sequence"/>
</dbReference>
<protein>
    <submittedName>
        <fullName evidence="3">Uncharacterized protein</fullName>
    </submittedName>
</protein>
<dbReference type="InterPro" id="IPR029034">
    <property type="entry name" value="Cystine-knot_cytokine"/>
</dbReference>
<accession>A0A2B4RU43</accession>
<dbReference type="OrthoDB" id="5972099at2759"/>
<evidence type="ECO:0000256" key="1">
    <source>
        <dbReference type="SAM" id="MobiDB-lite"/>
    </source>
</evidence>
<name>A0A2B4RU43_STYPI</name>
<proteinExistence type="predicted"/>
<sequence length="249" mass="27875">MWLVLPIFALELLDVAVSAQRAKSLPNVICQTHETIIPVDPINHGYYPFYVELHRCVGSASTISPKVQHCVAQRYEEINVEVYSRAENFRRATVNMKNHTSCAPECVASPSDCDLAVQDWDENVCACRCRYPDGPPKELACKEGFRWNNHICACECNQAPKHCPIRMTWSKDICGCKCDSSVVNDCTQMKLGIDVDCQCVDVKAFRRHKEDLKVAVDSASTESLEIAKESSDDDSFTAPLSPEVRVTNI</sequence>
<feature type="chain" id="PRO_5012993314" evidence="2">
    <location>
        <begin position="20"/>
        <end position="249"/>
    </location>
</feature>
<comment type="caution">
    <text evidence="3">The sequence shown here is derived from an EMBL/GenBank/DDBJ whole genome shotgun (WGS) entry which is preliminary data.</text>
</comment>
<dbReference type="EMBL" id="LSMT01000307">
    <property type="protein sequence ID" value="PFX20686.1"/>
    <property type="molecule type" value="Genomic_DNA"/>
</dbReference>
<evidence type="ECO:0000313" key="3">
    <source>
        <dbReference type="EMBL" id="PFX20686.1"/>
    </source>
</evidence>
<dbReference type="Gene3D" id="2.10.90.10">
    <property type="entry name" value="Cystine-knot cytokines"/>
    <property type="match status" value="1"/>
</dbReference>
<evidence type="ECO:0000256" key="2">
    <source>
        <dbReference type="SAM" id="SignalP"/>
    </source>
</evidence>
<feature type="region of interest" description="Disordered" evidence="1">
    <location>
        <begin position="225"/>
        <end position="249"/>
    </location>
</feature>
<keyword evidence="2" id="KW-0732">Signal</keyword>
<feature type="signal peptide" evidence="2">
    <location>
        <begin position="1"/>
        <end position="19"/>
    </location>
</feature>
<dbReference type="AlphaFoldDB" id="A0A2B4RU43"/>
<keyword evidence="4" id="KW-1185">Reference proteome</keyword>
<evidence type="ECO:0000313" key="4">
    <source>
        <dbReference type="Proteomes" id="UP000225706"/>
    </source>
</evidence>
<organism evidence="3 4">
    <name type="scientific">Stylophora pistillata</name>
    <name type="common">Smooth cauliflower coral</name>
    <dbReference type="NCBI Taxonomy" id="50429"/>
    <lineage>
        <taxon>Eukaryota</taxon>
        <taxon>Metazoa</taxon>
        <taxon>Cnidaria</taxon>
        <taxon>Anthozoa</taxon>
        <taxon>Hexacorallia</taxon>
        <taxon>Scleractinia</taxon>
        <taxon>Astrocoeniina</taxon>
        <taxon>Pocilloporidae</taxon>
        <taxon>Stylophora</taxon>
    </lineage>
</organism>